<dbReference type="GO" id="GO:0030267">
    <property type="term" value="F:glyoxylate reductase (NADPH) activity"/>
    <property type="evidence" value="ECO:0007669"/>
    <property type="project" value="TreeGrafter"/>
</dbReference>
<accession>A0A7C1GZK3</accession>
<keyword evidence="2" id="KW-0520">NAD</keyword>
<dbReference type="GO" id="GO:0051287">
    <property type="term" value="F:NAD binding"/>
    <property type="evidence" value="ECO:0007669"/>
    <property type="project" value="InterPro"/>
</dbReference>
<dbReference type="Pfam" id="PF00389">
    <property type="entry name" value="2-Hacid_dh"/>
    <property type="match status" value="1"/>
</dbReference>
<dbReference type="EMBL" id="DSBT01000134">
    <property type="protein sequence ID" value="HDP77544.1"/>
    <property type="molecule type" value="Genomic_DNA"/>
</dbReference>
<dbReference type="PANTHER" id="PTHR10996">
    <property type="entry name" value="2-HYDROXYACID DEHYDROGENASE-RELATED"/>
    <property type="match status" value="1"/>
</dbReference>
<dbReference type="InterPro" id="IPR050223">
    <property type="entry name" value="D-isomer_2-hydroxyacid_DH"/>
</dbReference>
<comment type="similarity">
    <text evidence="3">Belongs to the D-isomer specific 2-hydroxyacid dehydrogenase family.</text>
</comment>
<dbReference type="InterPro" id="IPR006140">
    <property type="entry name" value="D-isomer_DH_NAD-bd"/>
</dbReference>
<evidence type="ECO:0000313" key="6">
    <source>
        <dbReference type="EMBL" id="HDP77544.1"/>
    </source>
</evidence>
<dbReference type="AlphaFoldDB" id="A0A7C1GZK3"/>
<evidence type="ECO:0000256" key="2">
    <source>
        <dbReference type="ARBA" id="ARBA00023027"/>
    </source>
</evidence>
<dbReference type="PANTHER" id="PTHR10996:SF178">
    <property type="entry name" value="2-HYDROXYACID DEHYDROGENASE YGL185C-RELATED"/>
    <property type="match status" value="1"/>
</dbReference>
<dbReference type="InterPro" id="IPR036291">
    <property type="entry name" value="NAD(P)-bd_dom_sf"/>
</dbReference>
<dbReference type="SUPFAM" id="SSF52283">
    <property type="entry name" value="Formate/glycerate dehydrogenase catalytic domain-like"/>
    <property type="match status" value="1"/>
</dbReference>
<dbReference type="Pfam" id="PF02826">
    <property type="entry name" value="2-Hacid_dh_C"/>
    <property type="match status" value="1"/>
</dbReference>
<feature type="domain" description="D-isomer specific 2-hydroxyacid dehydrogenase catalytic" evidence="4">
    <location>
        <begin position="26"/>
        <end position="319"/>
    </location>
</feature>
<keyword evidence="1 3" id="KW-0560">Oxidoreductase</keyword>
<sequence>MKILFLNRLDRYWEGKVEGLARAFPEHSFISHSSNDDPKAHISDAEVIVKGNLSQADLDKARNLRMVVVPWTGVDGLPLERLKERGVIVSNTHENAEVVAERAIALALAVTGRVVELHNDLSQGVWLGRPSNKEATWYSIIGKRCSILGLGKIGQAIAKLISGFECEITGFKRTPGGEFPYVKRVTDDIQDAVRAGDLVFVALPLTKKTAGIIGSDLLSLMKGKYLINVSRGKVIEEQALYDALNSGTLAGAAIDVWYDYPSNDRPATLPSRYPIHRFSNVVMSPHVGSWSVERMHSMVNGAIKNIESFLLGGRPEEEIDLDELY</sequence>
<dbReference type="CDD" id="cd12165">
    <property type="entry name" value="2-Hacid_dh_6"/>
    <property type="match status" value="1"/>
</dbReference>
<protein>
    <submittedName>
        <fullName evidence="6">Hydroxyacid dehydrogenase</fullName>
    </submittedName>
</protein>
<dbReference type="GO" id="GO:0005829">
    <property type="term" value="C:cytosol"/>
    <property type="evidence" value="ECO:0007669"/>
    <property type="project" value="TreeGrafter"/>
</dbReference>
<evidence type="ECO:0000256" key="1">
    <source>
        <dbReference type="ARBA" id="ARBA00023002"/>
    </source>
</evidence>
<dbReference type="Proteomes" id="UP000886198">
    <property type="component" value="Unassembled WGS sequence"/>
</dbReference>
<evidence type="ECO:0000259" key="5">
    <source>
        <dbReference type="Pfam" id="PF02826"/>
    </source>
</evidence>
<feature type="domain" description="D-isomer specific 2-hydroxyacid dehydrogenase NAD-binding" evidence="5">
    <location>
        <begin position="104"/>
        <end position="288"/>
    </location>
</feature>
<name>A0A7C1GZK3_9BACT</name>
<proteinExistence type="inferred from homology"/>
<reference evidence="6" key="1">
    <citation type="journal article" date="2020" name="mSystems">
        <title>Genome- and Community-Level Interaction Insights into Carbon Utilization and Element Cycling Functions of Hydrothermarchaeota in Hydrothermal Sediment.</title>
        <authorList>
            <person name="Zhou Z."/>
            <person name="Liu Y."/>
            <person name="Xu W."/>
            <person name="Pan J."/>
            <person name="Luo Z.H."/>
            <person name="Li M."/>
        </authorList>
    </citation>
    <scope>NUCLEOTIDE SEQUENCE [LARGE SCALE GENOMIC DNA]</scope>
    <source>
        <strain evidence="6">SpSt-1179</strain>
    </source>
</reference>
<evidence type="ECO:0000256" key="3">
    <source>
        <dbReference type="RuleBase" id="RU003719"/>
    </source>
</evidence>
<gene>
    <name evidence="6" type="ORF">ENN47_05040</name>
</gene>
<dbReference type="SUPFAM" id="SSF51735">
    <property type="entry name" value="NAD(P)-binding Rossmann-fold domains"/>
    <property type="match status" value="1"/>
</dbReference>
<dbReference type="InterPro" id="IPR006139">
    <property type="entry name" value="D-isomer_2_OHA_DH_cat_dom"/>
</dbReference>
<dbReference type="Gene3D" id="3.40.50.720">
    <property type="entry name" value="NAD(P)-binding Rossmann-like Domain"/>
    <property type="match status" value="2"/>
</dbReference>
<dbReference type="GO" id="GO:0016618">
    <property type="term" value="F:hydroxypyruvate reductase [NAD(P)H] activity"/>
    <property type="evidence" value="ECO:0007669"/>
    <property type="project" value="TreeGrafter"/>
</dbReference>
<comment type="caution">
    <text evidence="6">The sequence shown here is derived from an EMBL/GenBank/DDBJ whole genome shotgun (WGS) entry which is preliminary data.</text>
</comment>
<organism evidence="6">
    <name type="scientific">Mesotoga infera</name>
    <dbReference type="NCBI Taxonomy" id="1236046"/>
    <lineage>
        <taxon>Bacteria</taxon>
        <taxon>Thermotogati</taxon>
        <taxon>Thermotogota</taxon>
        <taxon>Thermotogae</taxon>
        <taxon>Kosmotogales</taxon>
        <taxon>Kosmotogaceae</taxon>
        <taxon>Mesotoga</taxon>
    </lineage>
</organism>
<evidence type="ECO:0000259" key="4">
    <source>
        <dbReference type="Pfam" id="PF00389"/>
    </source>
</evidence>